<sequence length="583" mass="70466">MSHKYYSISTKVSSSDNVKIIRIQSNKNHKSHNNLINPNKIDPETLSHQNNQLKSQINSLSDEVQVWKLKYQQLQRDSTQNLMFDNSKTFLISLKQQLKKLESDLSEKIKQIEEYKKMINVTKYQELQVELFNYQQQVLLQQQEIKDLREQLQENQTFKIDDLYQKQEKIIQKLSQKNHELKSENTTMKTERYFQNGQIESLKTQLIIKEKEIKRLVSIQKQLEENQQFQNSITKSRQQIFRESVENAQLQEQLKNLEFRYQTDIKDRDQEIIDLKQQLIEYEELKKQLEKYQYISQEQKINQFDIQKVESRQDSTRKLKISLNNSGISQQQQNYSVLRQSSQQYKQSIQMDLSKIQNTEFTKYCNENDESEKQIQQSNRKQKKVIRVNQYDVAQFGLEIKFKLLSKEVSIQEVEMLFEKYDQQIKIHELLDLLLQEPFKIQSYEQRKLIARYLIEDNNEDYVVYDALRSNEIQIVLSVFKQLIGKYELFTKKEIYSIENELKLIFEKYQFQFNDTIQQLIVKKKHLKPGQCEKADYEQAIKFSELNLTPRQLEYIYFINYTFFQDLYIIYYQNVMTYFNKSK</sequence>
<dbReference type="OMA" id="QCEKADY"/>
<evidence type="ECO:0000313" key="2">
    <source>
        <dbReference type="EMBL" id="CAD8087341.1"/>
    </source>
</evidence>
<proteinExistence type="predicted"/>
<gene>
    <name evidence="2" type="ORF">PPRIM_AZ9-3.1.T0780151</name>
</gene>
<dbReference type="Proteomes" id="UP000688137">
    <property type="component" value="Unassembled WGS sequence"/>
</dbReference>
<comment type="caution">
    <text evidence="2">The sequence shown here is derived from an EMBL/GenBank/DDBJ whole genome shotgun (WGS) entry which is preliminary data.</text>
</comment>
<feature type="coiled-coil region" evidence="1">
    <location>
        <begin position="50"/>
        <end position="191"/>
    </location>
</feature>
<keyword evidence="3" id="KW-1185">Reference proteome</keyword>
<name>A0A8S1NBG5_PARPR</name>
<evidence type="ECO:0000313" key="3">
    <source>
        <dbReference type="Proteomes" id="UP000688137"/>
    </source>
</evidence>
<reference evidence="2" key="1">
    <citation type="submission" date="2021-01" db="EMBL/GenBank/DDBJ databases">
        <authorList>
            <consortium name="Genoscope - CEA"/>
            <person name="William W."/>
        </authorList>
    </citation>
    <scope>NUCLEOTIDE SEQUENCE</scope>
</reference>
<feature type="coiled-coil region" evidence="1">
    <location>
        <begin position="219"/>
        <end position="302"/>
    </location>
</feature>
<protein>
    <submittedName>
        <fullName evidence="2">Uncharacterized protein</fullName>
    </submittedName>
</protein>
<accession>A0A8S1NBG5</accession>
<dbReference type="EMBL" id="CAJJDM010000081">
    <property type="protein sequence ID" value="CAD8087341.1"/>
    <property type="molecule type" value="Genomic_DNA"/>
</dbReference>
<organism evidence="2 3">
    <name type="scientific">Paramecium primaurelia</name>
    <dbReference type="NCBI Taxonomy" id="5886"/>
    <lineage>
        <taxon>Eukaryota</taxon>
        <taxon>Sar</taxon>
        <taxon>Alveolata</taxon>
        <taxon>Ciliophora</taxon>
        <taxon>Intramacronucleata</taxon>
        <taxon>Oligohymenophorea</taxon>
        <taxon>Peniculida</taxon>
        <taxon>Parameciidae</taxon>
        <taxon>Paramecium</taxon>
    </lineage>
</organism>
<evidence type="ECO:0000256" key="1">
    <source>
        <dbReference type="SAM" id="Coils"/>
    </source>
</evidence>
<dbReference type="AlphaFoldDB" id="A0A8S1NBG5"/>
<keyword evidence="1" id="KW-0175">Coiled coil</keyword>